<accession>A0AA88XP18</accession>
<evidence type="ECO:0000313" key="2">
    <source>
        <dbReference type="Proteomes" id="UP001186944"/>
    </source>
</evidence>
<gene>
    <name evidence="1" type="ORF">FSP39_000571</name>
</gene>
<dbReference type="AlphaFoldDB" id="A0AA88XP18"/>
<evidence type="ECO:0000313" key="1">
    <source>
        <dbReference type="EMBL" id="KAK3089073.1"/>
    </source>
</evidence>
<protein>
    <submittedName>
        <fullName evidence="1">Uncharacterized protein</fullName>
    </submittedName>
</protein>
<comment type="caution">
    <text evidence="1">The sequence shown here is derived from an EMBL/GenBank/DDBJ whole genome shotgun (WGS) entry which is preliminary data.</text>
</comment>
<sequence>MMLFNLKTFTFDVGGISCDFPDVGQTIVISHLSWYHNEGFKGNLQHCQMIESYDTSVFPFPSIAVFDSFSVTTYCCLDDKKSFGKSYVSDVWVSCNPKMDESLSCDDNTSYTQSCVFKDGDHFYTSALYTYLKLQVTNTRRNISKTFESGALSQVALVQPAMVINVTARNITSRTALIKWSIPIEVDTVIVRINVSSKRNETLLSMNQTRGSPSATGMADDRPKAAPIALWCRWFIYDRKSSSETNSTELPTDYVRSTLHSATSLHDNCYISRDKISTVLHYQTDDIITTGSNEVNNKKFIEKSDAELPRTTLHTAPLLNNDGYVLQDELGNLSNYVCNSSKENVKRGDTDDIITERNEDVEKKLSEANSEDLQAATRTAVQMTSLLNDNGYLPQDKICRVSQNVCHVSNEDLNEGHVDITPTDSIEEYHPPFWIVGHHSVGRVPHIDRRTSSVTISNIPSSPAYGVFISQSIRYARASTKYTDFVLRARRLSDKLLSQGYVCDRLTSSLRTFYGRYGELVVHYDAPLSRMVDDILS</sequence>
<dbReference type="EMBL" id="VSWD01000010">
    <property type="protein sequence ID" value="KAK3089073.1"/>
    <property type="molecule type" value="Genomic_DNA"/>
</dbReference>
<dbReference type="Proteomes" id="UP001186944">
    <property type="component" value="Unassembled WGS sequence"/>
</dbReference>
<keyword evidence="2" id="KW-1185">Reference proteome</keyword>
<name>A0AA88XP18_PINIB</name>
<organism evidence="1 2">
    <name type="scientific">Pinctada imbricata</name>
    <name type="common">Atlantic pearl-oyster</name>
    <name type="synonym">Pinctada martensii</name>
    <dbReference type="NCBI Taxonomy" id="66713"/>
    <lineage>
        <taxon>Eukaryota</taxon>
        <taxon>Metazoa</taxon>
        <taxon>Spiralia</taxon>
        <taxon>Lophotrochozoa</taxon>
        <taxon>Mollusca</taxon>
        <taxon>Bivalvia</taxon>
        <taxon>Autobranchia</taxon>
        <taxon>Pteriomorphia</taxon>
        <taxon>Pterioida</taxon>
        <taxon>Pterioidea</taxon>
        <taxon>Pteriidae</taxon>
        <taxon>Pinctada</taxon>
    </lineage>
</organism>
<proteinExistence type="predicted"/>
<reference evidence="1" key="1">
    <citation type="submission" date="2019-08" db="EMBL/GenBank/DDBJ databases">
        <title>The improved chromosome-level genome for the pearl oyster Pinctada fucata martensii using PacBio sequencing and Hi-C.</title>
        <authorList>
            <person name="Zheng Z."/>
        </authorList>
    </citation>
    <scope>NUCLEOTIDE SEQUENCE</scope>
    <source>
        <strain evidence="1">ZZ-2019</strain>
        <tissue evidence="1">Adductor muscle</tissue>
    </source>
</reference>